<sequence length="409" mass="45572">MNKELLRINNKETAVQISNNSIKAIRNKDIVKVGARIYDKGLIGVSGQYGDDNVEDILKKAENNLRLNIKYPCDISKNININVKDETVKLDDAIIHQTEEFVDELSSLVKELGFVASGTINISEEEVKITNDENLSCSMMRKSLDILIILKEIGSANIFDTGYSLSTKRFDKDLMLKEIGNMCRAHKNPVEVPVNEEGKVRCIFTEDSDILKFFINELRGERIGTKSSFFNNKFGEKLFGENVTLYLENNLEERGLPFDYEGTLIKGEDEPLIKNGVLEIGYADKRTAEKYDLKNTGSGFGDFNGVPELMAPNITLKRGEKTLSELLDGKPSILVVECGGGDFTSDGGYGTPVQVAYVFDGEKLIGRIPEISIKSNIYDMYGKDFVGVPKDNLNSISLSKLVVIDMKVN</sequence>
<accession>A0A1I2P9K8</accession>
<dbReference type="EMBL" id="FOOE01000027">
    <property type="protein sequence ID" value="SFG12818.1"/>
    <property type="molecule type" value="Genomic_DNA"/>
</dbReference>
<dbReference type="OrthoDB" id="44275at2"/>
<dbReference type="InterPro" id="IPR047657">
    <property type="entry name" value="PmbA"/>
</dbReference>
<dbReference type="PANTHER" id="PTHR43421:SF1">
    <property type="entry name" value="METALLOPROTEASE PMBA"/>
    <property type="match status" value="1"/>
</dbReference>
<evidence type="ECO:0000313" key="5">
    <source>
        <dbReference type="Proteomes" id="UP000246114"/>
    </source>
</evidence>
<dbReference type="PANTHER" id="PTHR43421">
    <property type="entry name" value="METALLOPROTEASE PMBA"/>
    <property type="match status" value="1"/>
</dbReference>
<evidence type="ECO:0000313" key="4">
    <source>
        <dbReference type="Proteomes" id="UP000182135"/>
    </source>
</evidence>
<proteinExistence type="predicted"/>
<dbReference type="Proteomes" id="UP000182135">
    <property type="component" value="Unassembled WGS sequence"/>
</dbReference>
<gene>
    <name evidence="2" type="ORF">DBY38_03875</name>
    <name evidence="3" type="ORF">SAMN04487885_12735</name>
</gene>
<dbReference type="eggNOG" id="COG0312">
    <property type="taxonomic scope" value="Bacteria"/>
</dbReference>
<feature type="domain" description="Metalloprotease TldD/E C-terminal" evidence="1">
    <location>
        <begin position="209"/>
        <end position="407"/>
    </location>
</feature>
<organism evidence="3 4">
    <name type="scientific">Clostridium cadaveris</name>
    <dbReference type="NCBI Taxonomy" id="1529"/>
    <lineage>
        <taxon>Bacteria</taxon>
        <taxon>Bacillati</taxon>
        <taxon>Bacillota</taxon>
        <taxon>Clostridia</taxon>
        <taxon>Eubacteriales</taxon>
        <taxon>Clostridiaceae</taxon>
        <taxon>Clostridium</taxon>
    </lineage>
</organism>
<dbReference type="InterPro" id="IPR045569">
    <property type="entry name" value="Metalloprtase-TldD/E_C"/>
</dbReference>
<protein>
    <submittedName>
        <fullName evidence="3">PmbA protein</fullName>
    </submittedName>
</protein>
<dbReference type="EMBL" id="QAMZ01000019">
    <property type="protein sequence ID" value="PWL54646.1"/>
    <property type="molecule type" value="Genomic_DNA"/>
</dbReference>
<dbReference type="Proteomes" id="UP000246114">
    <property type="component" value="Unassembled WGS sequence"/>
</dbReference>
<dbReference type="GO" id="GO:0005829">
    <property type="term" value="C:cytosol"/>
    <property type="evidence" value="ECO:0007669"/>
    <property type="project" value="TreeGrafter"/>
</dbReference>
<dbReference type="Pfam" id="PF19289">
    <property type="entry name" value="PmbA_TldD_3rd"/>
    <property type="match status" value="1"/>
</dbReference>
<evidence type="ECO:0000313" key="3">
    <source>
        <dbReference type="EMBL" id="SFG12818.1"/>
    </source>
</evidence>
<evidence type="ECO:0000259" key="1">
    <source>
        <dbReference type="Pfam" id="PF19289"/>
    </source>
</evidence>
<name>A0A1I2P9K8_9CLOT</name>
<reference evidence="2 5" key="2">
    <citation type="submission" date="2018-03" db="EMBL/GenBank/DDBJ databases">
        <title>The uncultured portion of the human microbiome is neutrally assembled.</title>
        <authorList>
            <person name="Jeraldo P."/>
            <person name="Boardman L."/>
            <person name="White B.A."/>
            <person name="Nelson H."/>
            <person name="Goldenfeld N."/>
            <person name="Chia N."/>
        </authorList>
    </citation>
    <scope>NUCLEOTIDE SEQUENCE [LARGE SCALE GENOMIC DNA]</scope>
    <source>
        <strain evidence="2">CIM:MAG 903</strain>
    </source>
</reference>
<dbReference type="InterPro" id="IPR036059">
    <property type="entry name" value="TldD/PmbA_sf"/>
</dbReference>
<evidence type="ECO:0000313" key="2">
    <source>
        <dbReference type="EMBL" id="PWL54646.1"/>
    </source>
</evidence>
<keyword evidence="4" id="KW-1185">Reference proteome</keyword>
<reference evidence="3 4" key="1">
    <citation type="submission" date="2016-10" db="EMBL/GenBank/DDBJ databases">
        <authorList>
            <person name="de Groot N.N."/>
        </authorList>
    </citation>
    <scope>NUCLEOTIDE SEQUENCE [LARGE SCALE GENOMIC DNA]</scope>
    <source>
        <strain evidence="3 4">NLAE-zl-G419</strain>
    </source>
</reference>
<dbReference type="GO" id="GO:0008237">
    <property type="term" value="F:metallopeptidase activity"/>
    <property type="evidence" value="ECO:0007669"/>
    <property type="project" value="InterPro"/>
</dbReference>
<dbReference type="GO" id="GO:0006508">
    <property type="term" value="P:proteolysis"/>
    <property type="evidence" value="ECO:0007669"/>
    <property type="project" value="InterPro"/>
</dbReference>
<dbReference type="STRING" id="1529.SAMN04487885_12735"/>
<dbReference type="AlphaFoldDB" id="A0A1I2P9K8"/>
<dbReference type="RefSeq" id="WP_027640011.1">
    <property type="nucleotide sequence ID" value="NZ_BAAACD010000011.1"/>
</dbReference>
<dbReference type="SUPFAM" id="SSF111283">
    <property type="entry name" value="Putative modulator of DNA gyrase, PmbA/TldD"/>
    <property type="match status" value="1"/>
</dbReference>